<accession>A0A3L6DWH3</accession>
<organism evidence="1 2">
    <name type="scientific">Zea mays</name>
    <name type="common">Maize</name>
    <dbReference type="NCBI Taxonomy" id="4577"/>
    <lineage>
        <taxon>Eukaryota</taxon>
        <taxon>Viridiplantae</taxon>
        <taxon>Streptophyta</taxon>
        <taxon>Embryophyta</taxon>
        <taxon>Tracheophyta</taxon>
        <taxon>Spermatophyta</taxon>
        <taxon>Magnoliopsida</taxon>
        <taxon>Liliopsida</taxon>
        <taxon>Poales</taxon>
        <taxon>Poaceae</taxon>
        <taxon>PACMAD clade</taxon>
        <taxon>Panicoideae</taxon>
        <taxon>Andropogonodae</taxon>
        <taxon>Andropogoneae</taxon>
        <taxon>Tripsacinae</taxon>
        <taxon>Zea</taxon>
    </lineage>
</organism>
<evidence type="ECO:0000313" key="1">
    <source>
        <dbReference type="EMBL" id="PWZ12829.1"/>
    </source>
</evidence>
<name>A0A3L6DWH3_MAIZE</name>
<comment type="caution">
    <text evidence="1">The sequence shown here is derived from an EMBL/GenBank/DDBJ whole genome shotgun (WGS) entry which is preliminary data.</text>
</comment>
<dbReference type="Proteomes" id="UP000251960">
    <property type="component" value="Chromosome 7"/>
</dbReference>
<reference evidence="1 2" key="1">
    <citation type="journal article" date="2018" name="Nat. Genet.">
        <title>Extensive intraspecific gene order and gene structural variations between Mo17 and other maize genomes.</title>
        <authorList>
            <person name="Sun S."/>
            <person name="Zhou Y."/>
            <person name="Chen J."/>
            <person name="Shi J."/>
            <person name="Zhao H."/>
            <person name="Zhao H."/>
            <person name="Song W."/>
            <person name="Zhang M."/>
            <person name="Cui Y."/>
            <person name="Dong X."/>
            <person name="Liu H."/>
            <person name="Ma X."/>
            <person name="Jiao Y."/>
            <person name="Wang B."/>
            <person name="Wei X."/>
            <person name="Stein J.C."/>
            <person name="Glaubitz J.C."/>
            <person name="Lu F."/>
            <person name="Yu G."/>
            <person name="Liang C."/>
            <person name="Fengler K."/>
            <person name="Li B."/>
            <person name="Rafalski A."/>
            <person name="Schnable P.S."/>
            <person name="Ware D.H."/>
            <person name="Buckler E.S."/>
            <person name="Lai J."/>
        </authorList>
    </citation>
    <scope>NUCLEOTIDE SEQUENCE [LARGE SCALE GENOMIC DNA]</scope>
    <source>
        <strain evidence="2">cv. Missouri 17</strain>
        <tissue evidence="1">Seedling</tissue>
    </source>
</reference>
<sequence>MPEPAGYAPLGAAERQRRRALFLQSYRFSSVDDDGVRQRRRQWLGLAGGRLARMLREAGGAVVRAAGRARWCVGAGLARAWRGWRPRADPLLGCFGSATHHKIHLYRIDDACVYAPPPKTYC</sequence>
<dbReference type="EMBL" id="NCVQ01000008">
    <property type="protein sequence ID" value="PWZ12829.1"/>
    <property type="molecule type" value="Genomic_DNA"/>
</dbReference>
<protein>
    <submittedName>
        <fullName evidence="1">Uncharacterized protein</fullName>
    </submittedName>
</protein>
<dbReference type="AlphaFoldDB" id="A0A3L6DWH3"/>
<proteinExistence type="predicted"/>
<gene>
    <name evidence="1" type="ORF">Zm00014a_013009</name>
</gene>
<evidence type="ECO:0000313" key="2">
    <source>
        <dbReference type="Proteomes" id="UP000251960"/>
    </source>
</evidence>